<name>A0A6P1VL49_9BACT</name>
<evidence type="ECO:0000313" key="2">
    <source>
        <dbReference type="Proteomes" id="UP000464577"/>
    </source>
</evidence>
<dbReference type="KEGG" id="senf:GJR95_02660"/>
<evidence type="ECO:0000313" key="1">
    <source>
        <dbReference type="EMBL" id="QHV93991.1"/>
    </source>
</evidence>
<keyword evidence="2" id="KW-1185">Reference proteome</keyword>
<organism evidence="1 2">
    <name type="scientific">Spirosoma endbachense</name>
    <dbReference type="NCBI Taxonomy" id="2666025"/>
    <lineage>
        <taxon>Bacteria</taxon>
        <taxon>Pseudomonadati</taxon>
        <taxon>Bacteroidota</taxon>
        <taxon>Cytophagia</taxon>
        <taxon>Cytophagales</taxon>
        <taxon>Cytophagaceae</taxon>
        <taxon>Spirosoma</taxon>
    </lineage>
</organism>
<dbReference type="RefSeq" id="WP_162384413.1">
    <property type="nucleotide sequence ID" value="NZ_CP045997.1"/>
</dbReference>
<accession>A0A6P1VL49</accession>
<dbReference type="Proteomes" id="UP000464577">
    <property type="component" value="Chromosome"/>
</dbReference>
<dbReference type="AlphaFoldDB" id="A0A6P1VL49"/>
<reference evidence="1 2" key="1">
    <citation type="submission" date="2019-11" db="EMBL/GenBank/DDBJ databases">
        <title>Spirosoma endbachense sp. nov., isolated from a natural salt meadow.</title>
        <authorList>
            <person name="Rojas J."/>
            <person name="Ambika Manirajan B."/>
            <person name="Ratering S."/>
            <person name="Suarez C."/>
            <person name="Geissler-Plaum R."/>
            <person name="Schnell S."/>
        </authorList>
    </citation>
    <scope>NUCLEOTIDE SEQUENCE [LARGE SCALE GENOMIC DNA]</scope>
    <source>
        <strain evidence="1 2">I-24</strain>
    </source>
</reference>
<proteinExistence type="predicted"/>
<protein>
    <submittedName>
        <fullName evidence="1">Uncharacterized protein</fullName>
    </submittedName>
</protein>
<gene>
    <name evidence="1" type="ORF">GJR95_02660</name>
</gene>
<sequence length="65" mass="7629">MKDTCFSPFKKVALRTMTIRPVDADRSVVTGKIVYQMKRNTNHEQEARHPYRQVQEALLKRSGHE</sequence>
<dbReference type="EMBL" id="CP045997">
    <property type="protein sequence ID" value="QHV93991.1"/>
    <property type="molecule type" value="Genomic_DNA"/>
</dbReference>